<evidence type="ECO:0000259" key="11">
    <source>
        <dbReference type="Pfam" id="PF13953"/>
    </source>
</evidence>
<keyword evidence="8 10" id="KW-0472">Membrane</keyword>
<feature type="domain" description="PapC-like C-terminal" evidence="11">
    <location>
        <begin position="757"/>
        <end position="822"/>
    </location>
</feature>
<accession>A0A7X1BMP7</accession>
<dbReference type="InterPro" id="IPR042186">
    <property type="entry name" value="FimD_plug_dom"/>
</dbReference>
<dbReference type="InterPro" id="IPR025885">
    <property type="entry name" value="PapC_N"/>
</dbReference>
<dbReference type="Gene3D" id="3.10.20.410">
    <property type="match status" value="1"/>
</dbReference>
<dbReference type="InterPro" id="IPR043142">
    <property type="entry name" value="PapC-like_C_sf"/>
</dbReference>
<dbReference type="InterPro" id="IPR000015">
    <property type="entry name" value="Fimb_usher"/>
</dbReference>
<dbReference type="InterPro" id="IPR018030">
    <property type="entry name" value="Fimbrial_membr_usher_CS"/>
</dbReference>
<evidence type="ECO:0000256" key="8">
    <source>
        <dbReference type="ARBA" id="ARBA00023136"/>
    </source>
</evidence>
<reference evidence="13 14" key="1">
    <citation type="submission" date="2020-08" db="EMBL/GenBank/DDBJ databases">
        <title>Emergence and comparative genomics analysis of Citrobacter in Fennec fox imported from North Africa to China.</title>
        <authorList>
            <person name="Zheng B."/>
        </authorList>
    </citation>
    <scope>NUCLEOTIDE SEQUENCE [LARGE SCALE GENOMIC DNA]</scope>
    <source>
        <strain evidence="13 14">FF141</strain>
    </source>
</reference>
<dbReference type="Pfam" id="PF00577">
    <property type="entry name" value="Usher"/>
    <property type="match status" value="1"/>
</dbReference>
<dbReference type="Proteomes" id="UP000548504">
    <property type="component" value="Unassembled WGS sequence"/>
</dbReference>
<dbReference type="RefSeq" id="WP_185655864.1">
    <property type="nucleotide sequence ID" value="NZ_CP101089.1"/>
</dbReference>
<keyword evidence="3 10" id="KW-0813">Transport</keyword>
<comment type="subcellular location">
    <subcellularLocation>
        <location evidence="1 10">Cell outer membrane</location>
        <topology evidence="1 10">Multi-pass membrane protein</topology>
    </subcellularLocation>
</comment>
<dbReference type="PROSITE" id="PS01151">
    <property type="entry name" value="FIMBRIAL_USHER"/>
    <property type="match status" value="1"/>
</dbReference>
<dbReference type="Pfam" id="PF13954">
    <property type="entry name" value="PapC_N"/>
    <property type="match status" value="1"/>
</dbReference>
<name>A0A7X1BMP7_9ENTR</name>
<dbReference type="GO" id="GO:0015473">
    <property type="term" value="F:fimbrial usher porin activity"/>
    <property type="evidence" value="ECO:0007669"/>
    <property type="project" value="InterPro"/>
</dbReference>
<gene>
    <name evidence="13" type="ORF">H7I73_09035</name>
</gene>
<dbReference type="Gene3D" id="2.60.40.2610">
    <property type="entry name" value="Outer membrane usher protein FimD, plug domain"/>
    <property type="match status" value="1"/>
</dbReference>
<dbReference type="GO" id="GO:0009297">
    <property type="term" value="P:pilus assembly"/>
    <property type="evidence" value="ECO:0007669"/>
    <property type="project" value="InterPro"/>
</dbReference>
<proteinExistence type="inferred from homology"/>
<dbReference type="FunFam" id="2.60.40.3110:FF:000001">
    <property type="entry name" value="Putative fimbrial outer membrane usher"/>
    <property type="match status" value="1"/>
</dbReference>
<feature type="domain" description="PapC N-terminal" evidence="12">
    <location>
        <begin position="37"/>
        <end position="183"/>
    </location>
</feature>
<dbReference type="Gene3D" id="2.60.40.2070">
    <property type="match status" value="1"/>
</dbReference>
<comment type="similarity">
    <text evidence="2 10">Belongs to the fimbrial export usher family.</text>
</comment>
<keyword evidence="6 10" id="KW-0812">Transmembrane</keyword>
<dbReference type="EMBL" id="JACLAG010000001">
    <property type="protein sequence ID" value="MBC2619784.1"/>
    <property type="molecule type" value="Genomic_DNA"/>
</dbReference>
<keyword evidence="7" id="KW-0732">Signal</keyword>
<dbReference type="InterPro" id="IPR025949">
    <property type="entry name" value="PapC-like_C"/>
</dbReference>
<dbReference type="Pfam" id="PF13953">
    <property type="entry name" value="PapC_C"/>
    <property type="match status" value="1"/>
</dbReference>
<evidence type="ECO:0000313" key="13">
    <source>
        <dbReference type="EMBL" id="MBC2619784.1"/>
    </source>
</evidence>
<dbReference type="Gene3D" id="2.60.40.3110">
    <property type="match status" value="1"/>
</dbReference>
<evidence type="ECO:0000256" key="2">
    <source>
        <dbReference type="ARBA" id="ARBA00008064"/>
    </source>
</evidence>
<dbReference type="GO" id="GO:0009279">
    <property type="term" value="C:cell outer membrane"/>
    <property type="evidence" value="ECO:0007669"/>
    <property type="project" value="UniProtKB-SubCell"/>
</dbReference>
<keyword evidence="9 10" id="KW-0998">Cell outer membrane</keyword>
<evidence type="ECO:0000259" key="12">
    <source>
        <dbReference type="Pfam" id="PF13954"/>
    </source>
</evidence>
<dbReference type="AlphaFoldDB" id="A0A7X1BMP7"/>
<keyword evidence="5 10" id="KW-1029">Fimbrium biogenesis</keyword>
<keyword evidence="4" id="KW-1134">Transmembrane beta strand</keyword>
<sequence length="842" mass="91821">MLRRSTFAPSRLSLLIRGLLSIAFVVSGHAFAREYSFSSSSLEGNELSQQDIDLSLFSRENAQLPGTWPSRLQLNKTLLGEEPVTYTSATDGTLQAQFTPEMLRHWGVKIENYPALADAPANVPLPHPLGYYIPQASSSLDFSTMTLNISMPQAAIANPARDGIDPSLWDDGVPVLFTDYSYSGSQTRDGNHNTSDSQYLNLRSGLNLGGWRVRNYSTWSKSESINAWDAINTYLQHDIDVLRSQFTAGENSTRGDVFDSIQYTGVNLASDDEMLPFSQRGYAPVVRGIASSNAEVSIRQNGYLIYQQNVAPGAFEISDLYSTTNSGDLDITVKEADGTEHHFTQPYSSTAVMLRPGRIKYEVTAARYRAASSSDEKEPEFAQASFIYGLNNAATLFGGVTSSGDYQAANAGIGIALGELGALSADVTAARATLDNDQTSSGQSYRLLYSGKIERTATNFTLASYRYSTQGYYSFSDANKKYSGNEDDLMFSYNKRNRIQASISQTLLGSSIYLNGYQQDYWGTSETERSLSAGVNTTINGISYHLTYTYSKTSDRQDDQMIAFGLSVPLSRWLPKAWSTYNVSSSKHGYTRHNIGLNGTLLDDQRLSYSLQQSHSNHDGEDTSSLYSSYRSQYASLNAGYYTSSDRSQQLNLGASGAIVAHPHGITFSQPLGDQFAIVSAQGAKGIRFQNQRGVRTDWQGNAVIPSLTPYQKNSIRIDTTSLPDDVDTDATATTVIPSRSAAVAANFVAHIGYRALLHLTNARGQVIPFGAMVSVDNASILGIVDDTGTVYLAGVPATFPITIQWGKAREQQCHASVVLPEPEHAANLAGILSTQAICKQE</sequence>
<organism evidence="13 14">
    <name type="scientific">Citrobacter cronae</name>
    <dbReference type="NCBI Taxonomy" id="1748967"/>
    <lineage>
        <taxon>Bacteria</taxon>
        <taxon>Pseudomonadati</taxon>
        <taxon>Pseudomonadota</taxon>
        <taxon>Gammaproteobacteria</taxon>
        <taxon>Enterobacterales</taxon>
        <taxon>Enterobacteriaceae</taxon>
        <taxon>Citrobacter</taxon>
        <taxon>Citrobacter freundii complex</taxon>
    </lineage>
</organism>
<evidence type="ECO:0000256" key="1">
    <source>
        <dbReference type="ARBA" id="ARBA00004571"/>
    </source>
</evidence>
<dbReference type="PANTHER" id="PTHR30451">
    <property type="entry name" value="OUTER MEMBRANE USHER PROTEIN"/>
    <property type="match status" value="1"/>
</dbReference>
<evidence type="ECO:0000256" key="5">
    <source>
        <dbReference type="ARBA" id="ARBA00022558"/>
    </source>
</evidence>
<comment type="caution">
    <text evidence="13">The sequence shown here is derived from an EMBL/GenBank/DDBJ whole genome shotgun (WGS) entry which is preliminary data.</text>
</comment>
<evidence type="ECO:0000256" key="3">
    <source>
        <dbReference type="ARBA" id="ARBA00022448"/>
    </source>
</evidence>
<evidence type="ECO:0000256" key="6">
    <source>
        <dbReference type="ARBA" id="ARBA00022692"/>
    </source>
</evidence>
<evidence type="ECO:0000256" key="9">
    <source>
        <dbReference type="ARBA" id="ARBA00023237"/>
    </source>
</evidence>
<dbReference type="SUPFAM" id="SSF141729">
    <property type="entry name" value="FimD N-terminal domain-like"/>
    <property type="match status" value="1"/>
</dbReference>
<evidence type="ECO:0000256" key="10">
    <source>
        <dbReference type="RuleBase" id="RU003884"/>
    </source>
</evidence>
<evidence type="ECO:0000256" key="4">
    <source>
        <dbReference type="ARBA" id="ARBA00022452"/>
    </source>
</evidence>
<dbReference type="InterPro" id="IPR037224">
    <property type="entry name" value="PapC_N_sf"/>
</dbReference>
<protein>
    <submittedName>
        <fullName evidence="13">Fimbrial biogenesis outer membrane usher protein</fullName>
    </submittedName>
</protein>
<evidence type="ECO:0000256" key="7">
    <source>
        <dbReference type="ARBA" id="ARBA00022729"/>
    </source>
</evidence>
<evidence type="ECO:0000313" key="14">
    <source>
        <dbReference type="Proteomes" id="UP000548504"/>
    </source>
</evidence>
<dbReference type="PANTHER" id="PTHR30451:SF21">
    <property type="entry name" value="FIMBRIAL USHER DOMAIN-CONTAINING PROTEIN YDET-RELATED"/>
    <property type="match status" value="1"/>
</dbReference>